<evidence type="ECO:0000256" key="1">
    <source>
        <dbReference type="SAM" id="MobiDB-lite"/>
    </source>
</evidence>
<evidence type="ECO:0000313" key="3">
    <source>
        <dbReference type="Proteomes" id="UP001044222"/>
    </source>
</evidence>
<accession>A0A9D3M8C1</accession>
<comment type="caution">
    <text evidence="2">The sequence shown here is derived from an EMBL/GenBank/DDBJ whole genome shotgun (WGS) entry which is preliminary data.</text>
</comment>
<name>A0A9D3M8C1_ANGAN</name>
<keyword evidence="3" id="KW-1185">Reference proteome</keyword>
<feature type="compositionally biased region" description="Polar residues" evidence="1">
    <location>
        <begin position="35"/>
        <end position="49"/>
    </location>
</feature>
<gene>
    <name evidence="2" type="ORF">ANANG_G00180460</name>
</gene>
<dbReference type="Proteomes" id="UP001044222">
    <property type="component" value="Chromosome 9"/>
</dbReference>
<protein>
    <submittedName>
        <fullName evidence="2">Uncharacterized protein</fullName>
    </submittedName>
</protein>
<evidence type="ECO:0000313" key="2">
    <source>
        <dbReference type="EMBL" id="KAG5842703.1"/>
    </source>
</evidence>
<sequence>MPWAFKSWHTIHTAHTPAEPSTPAESITPAELSTPAESTTPAELSTPAESTPAEYTTLAEPSPQGLESTERLMMVHLRAAALWYQDHQHLFSDPVHLPRVLAMEEREVAEVLRRYTTLCEIREGEGAQEETLAPFFFFFENKEDMEVFLRDVVDRLNYTVFCLVPCEPEEETLYYL</sequence>
<dbReference type="EMBL" id="JAFIRN010000009">
    <property type="protein sequence ID" value="KAG5842703.1"/>
    <property type="molecule type" value="Genomic_DNA"/>
</dbReference>
<proteinExistence type="predicted"/>
<feature type="region of interest" description="Disordered" evidence="1">
    <location>
        <begin position="1"/>
        <end position="65"/>
    </location>
</feature>
<reference evidence="2" key="1">
    <citation type="submission" date="2021-01" db="EMBL/GenBank/DDBJ databases">
        <title>A chromosome-scale assembly of European eel, Anguilla anguilla.</title>
        <authorList>
            <person name="Henkel C."/>
            <person name="Jong-Raadsen S.A."/>
            <person name="Dufour S."/>
            <person name="Weltzien F.-A."/>
            <person name="Palstra A.P."/>
            <person name="Pelster B."/>
            <person name="Spaink H.P."/>
            <person name="Van Den Thillart G.E."/>
            <person name="Jansen H."/>
            <person name="Zahm M."/>
            <person name="Klopp C."/>
            <person name="Cedric C."/>
            <person name="Louis A."/>
            <person name="Berthelot C."/>
            <person name="Parey E."/>
            <person name="Roest Crollius H."/>
            <person name="Montfort J."/>
            <person name="Robinson-Rechavi M."/>
            <person name="Bucao C."/>
            <person name="Bouchez O."/>
            <person name="Gislard M."/>
            <person name="Lluch J."/>
            <person name="Milhes M."/>
            <person name="Lampietro C."/>
            <person name="Lopez Roques C."/>
            <person name="Donnadieu C."/>
            <person name="Braasch I."/>
            <person name="Desvignes T."/>
            <person name="Postlethwait J."/>
            <person name="Bobe J."/>
            <person name="Guiguen Y."/>
            <person name="Dirks R."/>
        </authorList>
    </citation>
    <scope>NUCLEOTIDE SEQUENCE</scope>
    <source>
        <strain evidence="2">Tag_6206</strain>
        <tissue evidence="2">Liver</tissue>
    </source>
</reference>
<dbReference type="AlphaFoldDB" id="A0A9D3M8C1"/>
<organism evidence="2 3">
    <name type="scientific">Anguilla anguilla</name>
    <name type="common">European freshwater eel</name>
    <name type="synonym">Muraena anguilla</name>
    <dbReference type="NCBI Taxonomy" id="7936"/>
    <lineage>
        <taxon>Eukaryota</taxon>
        <taxon>Metazoa</taxon>
        <taxon>Chordata</taxon>
        <taxon>Craniata</taxon>
        <taxon>Vertebrata</taxon>
        <taxon>Euteleostomi</taxon>
        <taxon>Actinopterygii</taxon>
        <taxon>Neopterygii</taxon>
        <taxon>Teleostei</taxon>
        <taxon>Anguilliformes</taxon>
        <taxon>Anguillidae</taxon>
        <taxon>Anguilla</taxon>
    </lineage>
</organism>